<protein>
    <submittedName>
        <fullName evidence="2">Uncharacterized protein</fullName>
    </submittedName>
</protein>
<dbReference type="GeneID" id="92510411"/>
<organism evidence="2 3">
    <name type="scientific">Leishmania martiniquensis</name>
    <dbReference type="NCBI Taxonomy" id="1580590"/>
    <lineage>
        <taxon>Eukaryota</taxon>
        <taxon>Discoba</taxon>
        <taxon>Euglenozoa</taxon>
        <taxon>Kinetoplastea</taxon>
        <taxon>Metakinetoplastina</taxon>
        <taxon>Trypanosomatida</taxon>
        <taxon>Trypanosomatidae</taxon>
        <taxon>Leishmaniinae</taxon>
        <taxon>Leishmania</taxon>
    </lineage>
</organism>
<dbReference type="OrthoDB" id="266734at2759"/>
<dbReference type="KEGG" id="lmat:92510411"/>
<name>A0A836FK66_9TRYP</name>
<reference evidence="2 3" key="1">
    <citation type="submission" date="2021-03" db="EMBL/GenBank/DDBJ databases">
        <title>Leishmania (Mundinia) martiniquensis Genome sequencing and assembly.</title>
        <authorList>
            <person name="Almutairi H."/>
            <person name="Gatherer D."/>
        </authorList>
    </citation>
    <scope>NUCLEOTIDE SEQUENCE [LARGE SCALE GENOMIC DNA]</scope>
    <source>
        <strain evidence="2">LSCM1</strain>
    </source>
</reference>
<comment type="caution">
    <text evidence="2">The sequence shown here is derived from an EMBL/GenBank/DDBJ whole genome shotgun (WGS) entry which is preliminary data.</text>
</comment>
<evidence type="ECO:0000313" key="3">
    <source>
        <dbReference type="Proteomes" id="UP000673552"/>
    </source>
</evidence>
<proteinExistence type="predicted"/>
<gene>
    <name evidence="2" type="ORF">LSCM1_00247</name>
</gene>
<dbReference type="AlphaFoldDB" id="A0A836FK66"/>
<evidence type="ECO:0000313" key="2">
    <source>
        <dbReference type="EMBL" id="KAG5464067.1"/>
    </source>
</evidence>
<keyword evidence="3" id="KW-1185">Reference proteome</keyword>
<sequence>MKLGLHEPRPSAAGASRHLDANVEGDRSALSPALSSSSAAMGSSDLSSAAASAHSTPAPQGQGAFAVHDMRAALPKRHRWQCWHAKGEALPLLMEPVSCLTMVRVPAASHPKASSQLPNCRTQSFADREMSFVTDNQRTDVSADISDTTREKKRRRQPEYSKADIHRLRIKPVKNLFMCRVPMAGGGLSAEEAARYTQHSLSAVAARFATVDRRGGAVIVRGDGARREDHRRTRLYAKADIMSLRMKPLKGYAVYRVV</sequence>
<feature type="region of interest" description="Disordered" evidence="1">
    <location>
        <begin position="136"/>
        <end position="163"/>
    </location>
</feature>
<evidence type="ECO:0000256" key="1">
    <source>
        <dbReference type="SAM" id="MobiDB-lite"/>
    </source>
</evidence>
<dbReference type="Proteomes" id="UP000673552">
    <property type="component" value="Chromosome 36"/>
</dbReference>
<accession>A0A836FK66</accession>
<dbReference type="RefSeq" id="XP_067174004.1">
    <property type="nucleotide sequence ID" value="XM_067317899.1"/>
</dbReference>
<dbReference type="EMBL" id="JAFEUZ010000036">
    <property type="protein sequence ID" value="KAG5464067.1"/>
    <property type="molecule type" value="Genomic_DNA"/>
</dbReference>